<evidence type="ECO:0000256" key="1">
    <source>
        <dbReference type="SAM" id="Phobius"/>
    </source>
</evidence>
<evidence type="ECO:0000313" key="5">
    <source>
        <dbReference type="Proteomes" id="UP001430796"/>
    </source>
</evidence>
<keyword evidence="5" id="KW-1185">Reference proteome</keyword>
<keyword evidence="1" id="KW-1133">Transmembrane helix</keyword>
<dbReference type="InterPro" id="IPR057436">
    <property type="entry name" value="5TMH_Lnb"/>
</dbReference>
<reference evidence="4 5" key="2">
    <citation type="submission" date="2022-01" db="EMBL/GenBank/DDBJ databases">
        <title>Lysobacter chinensis sp. nov., a bacterium isolated from cow dung compost.</title>
        <authorList>
            <person name="Liu Y."/>
        </authorList>
    </citation>
    <scope>NUCLEOTIDE SEQUENCE [LARGE SCALE GENOMIC DNA]</scope>
    <source>
        <strain evidence="4 5">TLK-CK17</strain>
    </source>
</reference>
<gene>
    <name evidence="4" type="ORF">L3V18_11380</name>
</gene>
<comment type="caution">
    <text evidence="4">The sequence shown here is derived from an EMBL/GenBank/DDBJ whole genome shotgun (WGS) entry which is preliminary data.</text>
</comment>
<name>A0ABS9HU26_9GAMM</name>
<feature type="transmembrane region" description="Helical" evidence="1">
    <location>
        <begin position="377"/>
        <end position="400"/>
    </location>
</feature>
<sequence length="427" mass="47035">MPSTWASSAMRERRGRSARLRGWLAVGLWTLAMLVSAGAVAQTPAPGAAPSGSAPAALSAPPPRIGIVTMLPGEVFFERFGHNALLVDDPANGQALAYNYGFFDPTEPDFVARFVRGDMRYMLAVIPFTDDLAYYDRVGRGVSVQWLDLTPAQAGALADALARNALPENARYRYDYFLDNCSTRVRDALDAALGGGLERQLQGRSHGTSFRSEALRLARPAPWMWLGFDLGLGPAADVPQPLWGESFVPMRLQAALREVDNPATGEPLVASEQTLLPHRLPPEPAEGRPRWWPWALAGIAAGLGLAWLGRRHPRLTAGIAAPFWLLCGALGAVMLFVWFGTEHRFGWANRNLLLFSPLCWLLLPGAWQVLRGRRPRAWFATLLAVVALLPVAALFFYWLQAYPQRNLHWIVLLWPVHLGLLSGLGRR</sequence>
<evidence type="ECO:0000259" key="2">
    <source>
        <dbReference type="Pfam" id="PF13387"/>
    </source>
</evidence>
<feature type="domain" description="Lnb N-terminal periplasmic" evidence="2">
    <location>
        <begin position="72"/>
        <end position="193"/>
    </location>
</feature>
<protein>
    <submittedName>
        <fullName evidence="4">DUF4105 domain-containing protein</fullName>
    </submittedName>
</protein>
<evidence type="ECO:0000259" key="3">
    <source>
        <dbReference type="Pfam" id="PF25221"/>
    </source>
</evidence>
<dbReference type="Pfam" id="PF25221">
    <property type="entry name" value="5TMH_Lnb"/>
    <property type="match status" value="1"/>
</dbReference>
<dbReference type="InterPro" id="IPR025178">
    <property type="entry name" value="Lnb_N"/>
</dbReference>
<dbReference type="Proteomes" id="UP001430796">
    <property type="component" value="Unassembled WGS sequence"/>
</dbReference>
<feature type="transmembrane region" description="Helical" evidence="1">
    <location>
        <begin position="321"/>
        <end position="340"/>
    </location>
</feature>
<organism evidence="4 5">
    <name type="scientific">Marilutibacter chinensis</name>
    <dbReference type="NCBI Taxonomy" id="2912247"/>
    <lineage>
        <taxon>Bacteria</taxon>
        <taxon>Pseudomonadati</taxon>
        <taxon>Pseudomonadota</taxon>
        <taxon>Gammaproteobacteria</taxon>
        <taxon>Lysobacterales</taxon>
        <taxon>Lysobacteraceae</taxon>
        <taxon>Marilutibacter</taxon>
    </lineage>
</organism>
<feature type="transmembrane region" description="Helical" evidence="1">
    <location>
        <begin position="352"/>
        <end position="370"/>
    </location>
</feature>
<proteinExistence type="predicted"/>
<dbReference type="Pfam" id="PF13387">
    <property type="entry name" value="Lnb_N"/>
    <property type="match status" value="1"/>
</dbReference>
<dbReference type="EMBL" id="JAKJPO010000007">
    <property type="protein sequence ID" value="MCF7222384.1"/>
    <property type="molecule type" value="Genomic_DNA"/>
</dbReference>
<feature type="transmembrane region" description="Helical" evidence="1">
    <location>
        <begin position="406"/>
        <end position="424"/>
    </location>
</feature>
<feature type="domain" description="Lnb-like transmembrane" evidence="3">
    <location>
        <begin position="303"/>
        <end position="413"/>
    </location>
</feature>
<evidence type="ECO:0000313" key="4">
    <source>
        <dbReference type="EMBL" id="MCF7222384.1"/>
    </source>
</evidence>
<reference evidence="5" key="1">
    <citation type="submission" date="2022-01" db="EMBL/GenBank/DDBJ databases">
        <title>Lysobacter chinensis sp. nov., a bacterium isolated from cow dung compost.</title>
        <authorList>
            <person name="Zhou L.Y."/>
        </authorList>
    </citation>
    <scope>NUCLEOTIDE SEQUENCE [LARGE SCALE GENOMIC DNA]</scope>
    <source>
        <strain evidence="5">TLK-CK17</strain>
    </source>
</reference>
<keyword evidence="1" id="KW-0812">Transmembrane</keyword>
<keyword evidence="1" id="KW-0472">Membrane</keyword>
<accession>A0ABS9HU26</accession>
<feature type="transmembrane region" description="Helical" evidence="1">
    <location>
        <begin position="291"/>
        <end position="309"/>
    </location>
</feature>
<reference evidence="4 5" key="3">
    <citation type="submission" date="2022-01" db="EMBL/GenBank/DDBJ databases">
        <authorList>
            <person name="Zhou L.Y."/>
        </authorList>
    </citation>
    <scope>NUCLEOTIDE SEQUENCE [LARGE SCALE GENOMIC DNA]</scope>
    <source>
        <strain evidence="4 5">TLK-CK17</strain>
    </source>
</reference>